<dbReference type="RefSeq" id="XP_038805844.1">
    <property type="nucleotide sequence ID" value="XM_038957832.1"/>
</dbReference>
<protein>
    <submittedName>
        <fullName evidence="2">Uncharacterized protein</fullName>
    </submittedName>
</protein>
<accession>A0ABQ7I9F2</accession>
<dbReference type="EMBL" id="RCSX01000034">
    <property type="protein sequence ID" value="KAF7917448.1"/>
    <property type="molecule type" value="Genomic_DNA"/>
</dbReference>
<dbReference type="Proteomes" id="UP000783213">
    <property type="component" value="Unassembled WGS sequence"/>
</dbReference>
<reference evidence="2 3" key="1">
    <citation type="journal article" date="2020" name="Genome Biol. Evol.">
        <title>Comparative genomics of Sclerotiniaceae.</title>
        <authorList>
            <person name="Valero Jimenez C.A."/>
            <person name="Steentjes M."/>
            <person name="Scholten O.E."/>
            <person name="Van Kan J.A.L."/>
        </authorList>
    </citation>
    <scope>NUCLEOTIDE SEQUENCE [LARGE SCALE GENOMIC DNA]</scope>
    <source>
        <strain evidence="2 3">B1</strain>
    </source>
</reference>
<dbReference type="GeneID" id="62236982"/>
<sequence>MLYSDYHVFTFILKGLQGKIKGTRELFHRSKHITEMEVELSTLKPPIQGNGTVGTGTGTRRISKLGGEP</sequence>
<name>A0ABQ7I9F2_9HELO</name>
<feature type="region of interest" description="Disordered" evidence="1">
    <location>
        <begin position="44"/>
        <end position="69"/>
    </location>
</feature>
<evidence type="ECO:0000313" key="3">
    <source>
        <dbReference type="Proteomes" id="UP000783213"/>
    </source>
</evidence>
<evidence type="ECO:0000256" key="1">
    <source>
        <dbReference type="SAM" id="MobiDB-lite"/>
    </source>
</evidence>
<proteinExistence type="predicted"/>
<comment type="caution">
    <text evidence="2">The sequence shown here is derived from an EMBL/GenBank/DDBJ whole genome shotgun (WGS) entry which is preliminary data.</text>
</comment>
<organism evidence="2 3">
    <name type="scientific">Botrytis deweyae</name>
    <dbReference type="NCBI Taxonomy" id="2478750"/>
    <lineage>
        <taxon>Eukaryota</taxon>
        <taxon>Fungi</taxon>
        <taxon>Dikarya</taxon>
        <taxon>Ascomycota</taxon>
        <taxon>Pezizomycotina</taxon>
        <taxon>Leotiomycetes</taxon>
        <taxon>Helotiales</taxon>
        <taxon>Sclerotiniaceae</taxon>
        <taxon>Botrytis</taxon>
    </lineage>
</organism>
<keyword evidence="3" id="KW-1185">Reference proteome</keyword>
<gene>
    <name evidence="2" type="ORF">EAE98_010211</name>
</gene>
<evidence type="ECO:0000313" key="2">
    <source>
        <dbReference type="EMBL" id="KAF7917448.1"/>
    </source>
</evidence>